<dbReference type="Pfam" id="PF13715">
    <property type="entry name" value="CarbopepD_reg_2"/>
    <property type="match status" value="1"/>
</dbReference>
<dbReference type="Proteomes" id="UP000264217">
    <property type="component" value="Unassembled WGS sequence"/>
</dbReference>
<dbReference type="Gene3D" id="3.30.1150.10">
    <property type="match status" value="1"/>
</dbReference>
<feature type="domain" description="TonB C-terminal" evidence="2">
    <location>
        <begin position="377"/>
        <end position="436"/>
    </location>
</feature>
<proteinExistence type="predicted"/>
<dbReference type="Pfam" id="PF03544">
    <property type="entry name" value="TonB_C"/>
    <property type="match status" value="1"/>
</dbReference>
<dbReference type="AlphaFoldDB" id="A0A372P0K5"/>
<name>A0A372P0K5_9SPHI</name>
<comment type="caution">
    <text evidence="3">The sequence shown here is derived from an EMBL/GenBank/DDBJ whole genome shotgun (WGS) entry which is preliminary data.</text>
</comment>
<dbReference type="EMBL" id="QWDC01000001">
    <property type="protein sequence ID" value="RFZ95711.1"/>
    <property type="molecule type" value="Genomic_DNA"/>
</dbReference>
<reference evidence="3 4" key="1">
    <citation type="submission" date="2018-08" db="EMBL/GenBank/DDBJ databases">
        <title>Mucilaginibacter sp. MYSH2.</title>
        <authorList>
            <person name="Seo T."/>
        </authorList>
    </citation>
    <scope>NUCLEOTIDE SEQUENCE [LARGE SCALE GENOMIC DNA]</scope>
    <source>
        <strain evidence="3 4">MYSH2</strain>
    </source>
</reference>
<dbReference type="InterPro" id="IPR008969">
    <property type="entry name" value="CarboxyPept-like_regulatory"/>
</dbReference>
<evidence type="ECO:0000259" key="2">
    <source>
        <dbReference type="Pfam" id="PF03544"/>
    </source>
</evidence>
<gene>
    <name evidence="3" type="ORF">D0C36_09395</name>
</gene>
<evidence type="ECO:0000313" key="4">
    <source>
        <dbReference type="Proteomes" id="UP000264217"/>
    </source>
</evidence>
<dbReference type="SUPFAM" id="SSF49464">
    <property type="entry name" value="Carboxypeptidase regulatory domain-like"/>
    <property type="match status" value="1"/>
</dbReference>
<dbReference type="RefSeq" id="WP_117391261.1">
    <property type="nucleotide sequence ID" value="NZ_QWDC01000001.1"/>
</dbReference>
<dbReference type="GO" id="GO:0055085">
    <property type="term" value="P:transmembrane transport"/>
    <property type="evidence" value="ECO:0007669"/>
    <property type="project" value="InterPro"/>
</dbReference>
<keyword evidence="1" id="KW-0472">Membrane</keyword>
<dbReference type="OrthoDB" id="1112758at2"/>
<keyword evidence="1" id="KW-0812">Transmembrane</keyword>
<protein>
    <recommendedName>
        <fullName evidence="2">TonB C-terminal domain-containing protein</fullName>
    </recommendedName>
</protein>
<accession>A0A372P0K5</accession>
<sequence>MKDKRADISQIQAYLNGELDSKAMHQLEREAQADPFLADALDGYAGAAGQQDKLAALQQRLQQRVEPKVRRMLPWATVAIAASVVGFVIVAGLFFMRNDSNKPSAQVAINEPAKAAPLSAAPVPLADSLTLKTNKKLAAPLPVQEQNMNAYNTPPSVSKPVPSRNLVYDSAIVQAEPAPVAETDKSLYNNASPVVNDQYKSNYMANKRQDTVLGGENIAINKNPSAVTVLNSKAVGATYKERERQSASATAALMAANLPTGLNGKVLDDKGVPLPGASVQVVGKSNATTTDAYGRFNLREVKPDDQVAYGYLGYDKKVLPAKTGDSVKVMLKESGTSLAEVVVTQVPKRNGSKAQPMMGWKAYNDYLKREAILDEGEKTGSVQVTFTVAANGNISDIKTTKSLNAAADERAMSLIQKGPRWFGNLNGKPEVVKVTVKLLNRE</sequence>
<keyword evidence="4" id="KW-1185">Reference proteome</keyword>
<evidence type="ECO:0000256" key="1">
    <source>
        <dbReference type="SAM" id="Phobius"/>
    </source>
</evidence>
<keyword evidence="1" id="KW-1133">Transmembrane helix</keyword>
<organism evidence="3 4">
    <name type="scientific">Mucilaginibacter conchicola</name>
    <dbReference type="NCBI Taxonomy" id="2303333"/>
    <lineage>
        <taxon>Bacteria</taxon>
        <taxon>Pseudomonadati</taxon>
        <taxon>Bacteroidota</taxon>
        <taxon>Sphingobacteriia</taxon>
        <taxon>Sphingobacteriales</taxon>
        <taxon>Sphingobacteriaceae</taxon>
        <taxon>Mucilaginibacter</taxon>
    </lineage>
</organism>
<dbReference type="SUPFAM" id="SSF74653">
    <property type="entry name" value="TolA/TonB C-terminal domain"/>
    <property type="match status" value="1"/>
</dbReference>
<evidence type="ECO:0000313" key="3">
    <source>
        <dbReference type="EMBL" id="RFZ95711.1"/>
    </source>
</evidence>
<dbReference type="InterPro" id="IPR037682">
    <property type="entry name" value="TonB_C"/>
</dbReference>
<feature type="transmembrane region" description="Helical" evidence="1">
    <location>
        <begin position="72"/>
        <end position="96"/>
    </location>
</feature>
<dbReference type="Gene3D" id="2.60.40.1120">
    <property type="entry name" value="Carboxypeptidase-like, regulatory domain"/>
    <property type="match status" value="1"/>
</dbReference>